<dbReference type="EMBL" id="BAABAJ010000020">
    <property type="protein sequence ID" value="GAA3934688.1"/>
    <property type="molecule type" value="Genomic_DNA"/>
</dbReference>
<feature type="transmembrane region" description="Helical" evidence="2">
    <location>
        <begin position="327"/>
        <end position="349"/>
    </location>
</feature>
<keyword evidence="2" id="KW-0812">Transmembrane</keyword>
<evidence type="ECO:0000313" key="3">
    <source>
        <dbReference type="EMBL" id="GAA3934688.1"/>
    </source>
</evidence>
<feature type="compositionally biased region" description="Low complexity" evidence="1">
    <location>
        <begin position="15"/>
        <end position="24"/>
    </location>
</feature>
<feature type="compositionally biased region" description="Low complexity" evidence="1">
    <location>
        <begin position="63"/>
        <end position="89"/>
    </location>
</feature>
<organism evidence="3 4">
    <name type="scientific">Streptomyces gulbargensis</name>
    <dbReference type="NCBI Taxonomy" id="364901"/>
    <lineage>
        <taxon>Bacteria</taxon>
        <taxon>Bacillati</taxon>
        <taxon>Actinomycetota</taxon>
        <taxon>Actinomycetes</taxon>
        <taxon>Kitasatosporales</taxon>
        <taxon>Streptomycetaceae</taxon>
        <taxon>Streptomyces</taxon>
    </lineage>
</organism>
<evidence type="ECO:0000256" key="2">
    <source>
        <dbReference type="SAM" id="Phobius"/>
    </source>
</evidence>
<feature type="transmembrane region" description="Helical" evidence="2">
    <location>
        <begin position="361"/>
        <end position="383"/>
    </location>
</feature>
<feature type="transmembrane region" description="Helical" evidence="2">
    <location>
        <begin position="299"/>
        <end position="320"/>
    </location>
</feature>
<comment type="caution">
    <text evidence="3">The sequence shown here is derived from an EMBL/GenBank/DDBJ whole genome shotgun (WGS) entry which is preliminary data.</text>
</comment>
<reference evidence="4" key="1">
    <citation type="journal article" date="2019" name="Int. J. Syst. Evol. Microbiol.">
        <title>The Global Catalogue of Microorganisms (GCM) 10K type strain sequencing project: providing services to taxonomists for standard genome sequencing and annotation.</title>
        <authorList>
            <consortium name="The Broad Institute Genomics Platform"/>
            <consortium name="The Broad Institute Genome Sequencing Center for Infectious Disease"/>
            <person name="Wu L."/>
            <person name="Ma J."/>
        </authorList>
    </citation>
    <scope>NUCLEOTIDE SEQUENCE [LARGE SCALE GENOMIC DNA]</scope>
    <source>
        <strain evidence="4">JCM 16956</strain>
    </source>
</reference>
<keyword evidence="2" id="KW-0472">Membrane</keyword>
<feature type="compositionally biased region" description="Pro residues" evidence="1">
    <location>
        <begin position="1"/>
        <end position="14"/>
    </location>
</feature>
<keyword evidence="4" id="KW-1185">Reference proteome</keyword>
<evidence type="ECO:0000256" key="1">
    <source>
        <dbReference type="SAM" id="MobiDB-lite"/>
    </source>
</evidence>
<proteinExistence type="predicted"/>
<dbReference type="Proteomes" id="UP001501000">
    <property type="component" value="Unassembled WGS sequence"/>
</dbReference>
<sequence length="395" mass="38969">MAAPGEPPAAPPRPGTGAPGPAEARPVESAPAAAKAPETGPAVAEVPGTGSAAPEPAAPHPAPAVAEPRAVADGPAGPEAGAGAEKAAGSTDDDESGENAIHTLLWTAATERPVPEVAALVARLTASGEVSSPADVALRAAAVSRPLEEVRQLIALLNESGYDLHQAETTLRAAAVGRPIEDIVELVNIIGADSSGWRTTGGPEGEAARGTDSGQGTAAERTPAPTLTPPGADKAGAKRLRGALKARSPLDQALATGPGSHAPTTALRSGLRWPAVAALFACGLLHLPTDVAGLRSGGTAAMVSVVITLFCLLVGVLLAVRDSLSAWAAAAAVAVGLIGLHLLAGMRTVDLLTSSLGSRFAWAQALAVLSAAAVIALAATALLRHTKATGAADST</sequence>
<accession>A0ABP7N1S4</accession>
<name>A0ABP7N1S4_9ACTN</name>
<evidence type="ECO:0000313" key="4">
    <source>
        <dbReference type="Proteomes" id="UP001501000"/>
    </source>
</evidence>
<protein>
    <submittedName>
        <fullName evidence="3">Uncharacterized protein</fullName>
    </submittedName>
</protein>
<keyword evidence="2" id="KW-1133">Transmembrane helix</keyword>
<feature type="region of interest" description="Disordered" evidence="1">
    <location>
        <begin position="195"/>
        <end position="235"/>
    </location>
</feature>
<feature type="region of interest" description="Disordered" evidence="1">
    <location>
        <begin position="1"/>
        <end position="97"/>
    </location>
</feature>
<gene>
    <name evidence="3" type="ORF">GCM10022244_48870</name>
</gene>